<keyword evidence="2" id="KW-0863">Zinc-finger</keyword>
<evidence type="ECO:0000313" key="6">
    <source>
        <dbReference type="Proteomes" id="UP000193467"/>
    </source>
</evidence>
<sequence>MNTLIATCEIPDDLLVAKLGFILTGSAERWYQERVREFPRPSTWPEWHAAIEERFESEAWHRTRLDNFQRMTYSGAESPMNWLERFTQTMRSAHPGCSDKDIQDTVLLRCPPQIAFGLRTTLSGSRPSMTAFGKAFEDVASVFAPSSLASRSLAARNFSARNGAALPASSRSAEPATRAVGLQAQQLRPAALPASRPPGEPDRPSAAAGRLCYKCRTPGHIARDCTNPPAVQALDTFAAEGDEQIEQLSSRAGSDAGSEVALSDLAEEYAIQNLDLASAEVFDWSEEEDELTWIPHFGESPVVQVLTVGDGSPALPAVQSVTCNDDVQTEVLLAEAGMPVELSGSAALEGRFFTIGKHLQKFLILGPAGSLARSS</sequence>
<dbReference type="Proteomes" id="UP000193467">
    <property type="component" value="Unassembled WGS sequence"/>
</dbReference>
<dbReference type="Pfam" id="PF00098">
    <property type="entry name" value="zf-CCHC"/>
    <property type="match status" value="1"/>
</dbReference>
<accession>A0A1Y2BTP9</accession>
<evidence type="ECO:0000313" key="5">
    <source>
        <dbReference type="EMBL" id="ORY37505.1"/>
    </source>
</evidence>
<feature type="domain" description="CCHC-type" evidence="4">
    <location>
        <begin position="212"/>
        <end position="227"/>
    </location>
</feature>
<dbReference type="GO" id="GO:0003676">
    <property type="term" value="F:nucleic acid binding"/>
    <property type="evidence" value="ECO:0007669"/>
    <property type="project" value="InterPro"/>
</dbReference>
<dbReference type="GO" id="GO:0006397">
    <property type="term" value="P:mRNA processing"/>
    <property type="evidence" value="ECO:0007669"/>
    <property type="project" value="UniProtKB-KW"/>
</dbReference>
<dbReference type="EMBL" id="MCGR01000164">
    <property type="protein sequence ID" value="ORY37505.1"/>
    <property type="molecule type" value="Genomic_DNA"/>
</dbReference>
<comment type="caution">
    <text evidence="5">The sequence shown here is derived from an EMBL/GenBank/DDBJ whole genome shotgun (WGS) entry which is preliminary data.</text>
</comment>
<proteinExistence type="predicted"/>
<evidence type="ECO:0000259" key="4">
    <source>
        <dbReference type="PROSITE" id="PS50158"/>
    </source>
</evidence>
<keyword evidence="2" id="KW-0479">Metal-binding</keyword>
<protein>
    <recommendedName>
        <fullName evidence="4">CCHC-type domain-containing protein</fullName>
    </recommendedName>
</protein>
<dbReference type="InParanoid" id="A0A1Y2BTP9"/>
<dbReference type="SUPFAM" id="SSF57756">
    <property type="entry name" value="Retrovirus zinc finger-like domains"/>
    <property type="match status" value="1"/>
</dbReference>
<organism evidence="5 6">
    <name type="scientific">Leucosporidium creatinivorum</name>
    <dbReference type="NCBI Taxonomy" id="106004"/>
    <lineage>
        <taxon>Eukaryota</taxon>
        <taxon>Fungi</taxon>
        <taxon>Dikarya</taxon>
        <taxon>Basidiomycota</taxon>
        <taxon>Pucciniomycotina</taxon>
        <taxon>Microbotryomycetes</taxon>
        <taxon>Leucosporidiales</taxon>
        <taxon>Leucosporidium</taxon>
    </lineage>
</organism>
<gene>
    <name evidence="5" type="ORF">BCR35DRAFT_336602</name>
</gene>
<dbReference type="PROSITE" id="PS50158">
    <property type="entry name" value="ZF_CCHC"/>
    <property type="match status" value="1"/>
</dbReference>
<dbReference type="Gene3D" id="4.10.60.10">
    <property type="entry name" value="Zinc finger, CCHC-type"/>
    <property type="match status" value="1"/>
</dbReference>
<evidence type="ECO:0000256" key="2">
    <source>
        <dbReference type="PROSITE-ProRule" id="PRU00047"/>
    </source>
</evidence>
<feature type="region of interest" description="Disordered" evidence="3">
    <location>
        <begin position="188"/>
        <end position="207"/>
    </location>
</feature>
<keyword evidence="2" id="KW-0862">Zinc</keyword>
<dbReference type="AlphaFoldDB" id="A0A1Y2BTP9"/>
<dbReference type="OrthoDB" id="207084at2759"/>
<dbReference type="InterPro" id="IPR001878">
    <property type="entry name" value="Znf_CCHC"/>
</dbReference>
<keyword evidence="1" id="KW-0507">mRNA processing</keyword>
<dbReference type="SMART" id="SM00343">
    <property type="entry name" value="ZnF_C2HC"/>
    <property type="match status" value="1"/>
</dbReference>
<dbReference type="GO" id="GO:0008270">
    <property type="term" value="F:zinc ion binding"/>
    <property type="evidence" value="ECO:0007669"/>
    <property type="project" value="UniProtKB-KW"/>
</dbReference>
<reference evidence="5 6" key="1">
    <citation type="submission" date="2016-07" db="EMBL/GenBank/DDBJ databases">
        <title>Pervasive Adenine N6-methylation of Active Genes in Fungi.</title>
        <authorList>
            <consortium name="DOE Joint Genome Institute"/>
            <person name="Mondo S.J."/>
            <person name="Dannebaum R.O."/>
            <person name="Kuo R.C."/>
            <person name="Labutti K."/>
            <person name="Haridas S."/>
            <person name="Kuo A."/>
            <person name="Salamov A."/>
            <person name="Ahrendt S.R."/>
            <person name="Lipzen A."/>
            <person name="Sullivan W."/>
            <person name="Andreopoulos W.B."/>
            <person name="Clum A."/>
            <person name="Lindquist E."/>
            <person name="Daum C."/>
            <person name="Ramamoorthy G.K."/>
            <person name="Gryganskyi A."/>
            <person name="Culley D."/>
            <person name="Magnuson J.K."/>
            <person name="James T.Y."/>
            <person name="O'Malley M.A."/>
            <person name="Stajich J.E."/>
            <person name="Spatafora J.W."/>
            <person name="Visel A."/>
            <person name="Grigoriev I.V."/>
        </authorList>
    </citation>
    <scope>NUCLEOTIDE SEQUENCE [LARGE SCALE GENOMIC DNA]</scope>
    <source>
        <strain evidence="5 6">62-1032</strain>
    </source>
</reference>
<evidence type="ECO:0000256" key="3">
    <source>
        <dbReference type="SAM" id="MobiDB-lite"/>
    </source>
</evidence>
<name>A0A1Y2BTP9_9BASI</name>
<evidence type="ECO:0000256" key="1">
    <source>
        <dbReference type="ARBA" id="ARBA00022664"/>
    </source>
</evidence>
<dbReference type="InterPro" id="IPR036875">
    <property type="entry name" value="Znf_CCHC_sf"/>
</dbReference>
<keyword evidence="6" id="KW-1185">Reference proteome</keyword>